<dbReference type="Proteomes" id="UP001374535">
    <property type="component" value="Chromosome 4"/>
</dbReference>
<feature type="non-terminal residue" evidence="1">
    <location>
        <position position="1"/>
    </location>
</feature>
<name>A0AAQ3S512_VIGMU</name>
<dbReference type="AlphaFoldDB" id="A0AAQ3S512"/>
<dbReference type="EMBL" id="CP144697">
    <property type="protein sequence ID" value="WVZ16021.1"/>
    <property type="molecule type" value="Genomic_DNA"/>
</dbReference>
<sequence>SLLFSSCAVVVSPKPSLEATVFLAEIALSATAEVAKEIVDGCSSLFVLFLCWHRIQALKLLCSWLRQLYQLSQRWLQRLLMVFLRDALLELFQCQHHTRAWRQRCFWLR</sequence>
<gene>
    <name evidence="1" type="ORF">V8G54_013587</name>
</gene>
<proteinExistence type="predicted"/>
<reference evidence="1 2" key="1">
    <citation type="journal article" date="2023" name="Life. Sci Alliance">
        <title>Evolutionary insights into 3D genome organization and epigenetic landscape of Vigna mungo.</title>
        <authorList>
            <person name="Junaid A."/>
            <person name="Singh B."/>
            <person name="Bhatia S."/>
        </authorList>
    </citation>
    <scope>NUCLEOTIDE SEQUENCE [LARGE SCALE GENOMIC DNA]</scope>
    <source>
        <strain evidence="1">Urdbean</strain>
    </source>
</reference>
<accession>A0AAQ3S512</accession>
<evidence type="ECO:0000313" key="2">
    <source>
        <dbReference type="Proteomes" id="UP001374535"/>
    </source>
</evidence>
<evidence type="ECO:0000313" key="1">
    <source>
        <dbReference type="EMBL" id="WVZ16021.1"/>
    </source>
</evidence>
<protein>
    <submittedName>
        <fullName evidence="1">Uncharacterized protein</fullName>
    </submittedName>
</protein>
<organism evidence="1 2">
    <name type="scientific">Vigna mungo</name>
    <name type="common">Black gram</name>
    <name type="synonym">Phaseolus mungo</name>
    <dbReference type="NCBI Taxonomy" id="3915"/>
    <lineage>
        <taxon>Eukaryota</taxon>
        <taxon>Viridiplantae</taxon>
        <taxon>Streptophyta</taxon>
        <taxon>Embryophyta</taxon>
        <taxon>Tracheophyta</taxon>
        <taxon>Spermatophyta</taxon>
        <taxon>Magnoliopsida</taxon>
        <taxon>eudicotyledons</taxon>
        <taxon>Gunneridae</taxon>
        <taxon>Pentapetalae</taxon>
        <taxon>rosids</taxon>
        <taxon>fabids</taxon>
        <taxon>Fabales</taxon>
        <taxon>Fabaceae</taxon>
        <taxon>Papilionoideae</taxon>
        <taxon>50 kb inversion clade</taxon>
        <taxon>NPAAA clade</taxon>
        <taxon>indigoferoid/millettioid clade</taxon>
        <taxon>Phaseoleae</taxon>
        <taxon>Vigna</taxon>
    </lineage>
</organism>
<keyword evidence="2" id="KW-1185">Reference proteome</keyword>